<name>A0ABV5AY20_9BACL</name>
<dbReference type="EMBL" id="JBHHMI010000025">
    <property type="protein sequence ID" value="MFB5269114.1"/>
    <property type="molecule type" value="Genomic_DNA"/>
</dbReference>
<dbReference type="Proteomes" id="UP001580346">
    <property type="component" value="Unassembled WGS sequence"/>
</dbReference>
<evidence type="ECO:0000313" key="2">
    <source>
        <dbReference type="Proteomes" id="UP001580346"/>
    </source>
</evidence>
<sequence>MSLCFSYFDEDKIFVAADSRVSVSVNGVFYFVTDKYKKIRRIGDKVIFFSGDVDLAEWIFNSVNERSTLKSIEQSVQDNFHEFNMKCASDDSGFVMKILLMEQGKPAYFFMNSQDLKLRKQGSSKGQIYSMGANQGEALAHCLKIREQFEGIDEAIYRSFEYVADETVGGTLYCYIISNDGIVEGQGKIKDNKPLRTYKGRVFPYHCDLRGNLTASNVNLSGNINMTGGSISWANVGKPSYTATEVGARSANWLPTPAEIGAVYNNQTAVFNALTNNGTNQGLYMSGGNLYINASYIRSGLISASLIDTTNLSAQKIYQKDYPNNYAVIGGAYGDLQLFYQGNKYFSVYNGLDHVKLQHRNRDYLTFSSSTGKAHPVGGWDFSGATVTGLNTLAVFG</sequence>
<proteinExistence type="predicted"/>
<reference evidence="1 2" key="1">
    <citation type="submission" date="2024-09" db="EMBL/GenBank/DDBJ databases">
        <title>Paenibacillus zeirhizospherea sp. nov., isolated from surface of the maize (Zea mays) roots in a horticulture field, Hungary.</title>
        <authorList>
            <person name="Marton D."/>
            <person name="Farkas M."/>
            <person name="Bedics A."/>
            <person name="Toth E."/>
            <person name="Tancsics A."/>
            <person name="Boka K."/>
            <person name="Maroti G."/>
            <person name="Kriszt B."/>
            <person name="Cserhati M."/>
        </authorList>
    </citation>
    <scope>NUCLEOTIDE SEQUENCE [LARGE SCALE GENOMIC DNA]</scope>
    <source>
        <strain evidence="1 2">KCTC 33519</strain>
    </source>
</reference>
<comment type="caution">
    <text evidence="1">The sequence shown here is derived from an EMBL/GenBank/DDBJ whole genome shotgun (WGS) entry which is preliminary data.</text>
</comment>
<dbReference type="RefSeq" id="WP_375357390.1">
    <property type="nucleotide sequence ID" value="NZ_JBHHMI010000025.1"/>
</dbReference>
<keyword evidence="2" id="KW-1185">Reference proteome</keyword>
<accession>A0ABV5AY20</accession>
<evidence type="ECO:0000313" key="1">
    <source>
        <dbReference type="EMBL" id="MFB5269114.1"/>
    </source>
</evidence>
<protein>
    <submittedName>
        <fullName evidence="1">Uncharacterized protein</fullName>
    </submittedName>
</protein>
<organism evidence="1 2">
    <name type="scientific">Paenibacillus enshidis</name>
    <dbReference type="NCBI Taxonomy" id="1458439"/>
    <lineage>
        <taxon>Bacteria</taxon>
        <taxon>Bacillati</taxon>
        <taxon>Bacillota</taxon>
        <taxon>Bacilli</taxon>
        <taxon>Bacillales</taxon>
        <taxon>Paenibacillaceae</taxon>
        <taxon>Paenibacillus</taxon>
    </lineage>
</organism>
<gene>
    <name evidence="1" type="ORF">ACE41H_20325</name>
</gene>